<dbReference type="PANTHER" id="PTHR47221:SF5">
    <property type="entry name" value="FIBRINOGEN C-TERMINAL DOMAIN-CONTAINING PROTEIN"/>
    <property type="match status" value="1"/>
</dbReference>
<name>A0A814C5L2_ADIRI</name>
<comment type="caution">
    <text evidence="7">The sequence shown here is derived from an EMBL/GenBank/DDBJ whole genome shotgun (WGS) entry which is preliminary data.</text>
</comment>
<evidence type="ECO:0000313" key="9">
    <source>
        <dbReference type="Proteomes" id="UP000663828"/>
    </source>
</evidence>
<evidence type="ECO:0000313" key="8">
    <source>
        <dbReference type="EMBL" id="CAF1280173.1"/>
    </source>
</evidence>
<evidence type="ECO:0000256" key="3">
    <source>
        <dbReference type="ARBA" id="ARBA00023157"/>
    </source>
</evidence>
<comment type="subcellular location">
    <subcellularLocation>
        <location evidence="1">Secreted</location>
    </subcellularLocation>
</comment>
<dbReference type="SMART" id="SM00186">
    <property type="entry name" value="FBG"/>
    <property type="match status" value="1"/>
</dbReference>
<accession>A0A814C5L2</accession>
<reference evidence="7" key="1">
    <citation type="submission" date="2021-02" db="EMBL/GenBank/DDBJ databases">
        <authorList>
            <person name="Nowell W R."/>
        </authorList>
    </citation>
    <scope>NUCLEOTIDE SEQUENCE</scope>
</reference>
<evidence type="ECO:0000256" key="5">
    <source>
        <dbReference type="SAM" id="SignalP"/>
    </source>
</evidence>
<dbReference type="CDD" id="cd00087">
    <property type="entry name" value="FReD"/>
    <property type="match status" value="1"/>
</dbReference>
<dbReference type="AlphaFoldDB" id="A0A814C5L2"/>
<dbReference type="PROSITE" id="PS00514">
    <property type="entry name" value="FIBRINOGEN_C_1"/>
    <property type="match status" value="1"/>
</dbReference>
<feature type="chain" id="PRO_5035599494" description="Fibrinogen C-terminal domain-containing protein" evidence="5">
    <location>
        <begin position="26"/>
        <end position="397"/>
    </location>
</feature>
<feature type="domain" description="Fibrinogen C-terminal" evidence="6">
    <location>
        <begin position="162"/>
        <end position="392"/>
    </location>
</feature>
<gene>
    <name evidence="8" type="ORF">EDS130_LOCUS29506</name>
    <name evidence="7" type="ORF">XAT740_LOCUS9818</name>
</gene>
<dbReference type="InterPro" id="IPR020837">
    <property type="entry name" value="Fibrinogen_CS"/>
</dbReference>
<keyword evidence="4" id="KW-0325">Glycoprotein</keyword>
<dbReference type="GO" id="GO:0030674">
    <property type="term" value="F:protein-macromolecule adaptor activity"/>
    <property type="evidence" value="ECO:0007669"/>
    <property type="project" value="TreeGrafter"/>
</dbReference>
<dbReference type="GO" id="GO:0034116">
    <property type="term" value="P:positive regulation of heterotypic cell-cell adhesion"/>
    <property type="evidence" value="ECO:0007669"/>
    <property type="project" value="TreeGrafter"/>
</dbReference>
<protein>
    <recommendedName>
        <fullName evidence="6">Fibrinogen C-terminal domain-containing protein</fullName>
    </recommendedName>
</protein>
<dbReference type="OrthoDB" id="9990035at2759"/>
<dbReference type="InterPro" id="IPR002181">
    <property type="entry name" value="Fibrinogen_a/b/g_C_dom"/>
</dbReference>
<proteinExistence type="predicted"/>
<evidence type="ECO:0000259" key="6">
    <source>
        <dbReference type="PROSITE" id="PS51406"/>
    </source>
</evidence>
<keyword evidence="5" id="KW-0732">Signal</keyword>
<feature type="signal peptide" evidence="5">
    <location>
        <begin position="1"/>
        <end position="25"/>
    </location>
</feature>
<organism evidence="7 9">
    <name type="scientific">Adineta ricciae</name>
    <name type="common">Rotifer</name>
    <dbReference type="NCBI Taxonomy" id="249248"/>
    <lineage>
        <taxon>Eukaryota</taxon>
        <taxon>Metazoa</taxon>
        <taxon>Spiralia</taxon>
        <taxon>Gnathifera</taxon>
        <taxon>Rotifera</taxon>
        <taxon>Eurotatoria</taxon>
        <taxon>Bdelloidea</taxon>
        <taxon>Adinetida</taxon>
        <taxon>Adinetidae</taxon>
        <taxon>Adineta</taxon>
    </lineage>
</organism>
<dbReference type="Proteomes" id="UP000663828">
    <property type="component" value="Unassembled WGS sequence"/>
</dbReference>
<dbReference type="InterPro" id="IPR014716">
    <property type="entry name" value="Fibrinogen_a/b/g_C_1"/>
</dbReference>
<evidence type="ECO:0000256" key="1">
    <source>
        <dbReference type="ARBA" id="ARBA00004613"/>
    </source>
</evidence>
<dbReference type="Proteomes" id="UP000663852">
    <property type="component" value="Unassembled WGS sequence"/>
</dbReference>
<sequence length="397" mass="46491">MFVKQFVLLVCFLLCVLESTRLADSNVKHHKKRRARFRRREFIQEEVQKTMSNYMTSMKGEITDIILDEMISYYNDQQMKLFDLENEVVKMKNSSLPVRNVNVTFNELVVQMTKQERTFALNISFMENKVKNLTNMINVLLNELQMKPAQRAKPLISVKRNLDVNELPTDCDDVLRQQSPSTSEGIFRIKPRSSTESFEVKCIFENNVTGWTVIQRRFNGTVDFYRGWNDYKTGFGDVQMEFWLGNDKIHQLTKQGEYALRIDLKPWDASILIAEYGQFRLENENEKYKLSVSNFLANISTAGDSLSSSWDNANGASFSTFDHDFDNLFYDNCAQIYHGAWWFTNCFQSHLNGLYVRTPLALQNTARNGLQWNTYALHHSMQETTMRIRRQTPLEMH</sequence>
<keyword evidence="3" id="KW-1015">Disulfide bond</keyword>
<dbReference type="PANTHER" id="PTHR47221">
    <property type="entry name" value="FIBRINOGEN ALPHA CHAIN"/>
    <property type="match status" value="1"/>
</dbReference>
<dbReference type="SUPFAM" id="SSF56496">
    <property type="entry name" value="Fibrinogen C-terminal domain-like"/>
    <property type="match status" value="1"/>
</dbReference>
<keyword evidence="2" id="KW-0964">Secreted</keyword>
<evidence type="ECO:0000256" key="4">
    <source>
        <dbReference type="ARBA" id="ARBA00023180"/>
    </source>
</evidence>
<dbReference type="GO" id="GO:0005201">
    <property type="term" value="F:extracellular matrix structural constituent"/>
    <property type="evidence" value="ECO:0007669"/>
    <property type="project" value="TreeGrafter"/>
</dbReference>
<dbReference type="PROSITE" id="PS51406">
    <property type="entry name" value="FIBRINOGEN_C_2"/>
    <property type="match status" value="1"/>
</dbReference>
<dbReference type="InterPro" id="IPR036056">
    <property type="entry name" value="Fibrinogen-like_C"/>
</dbReference>
<dbReference type="EMBL" id="CAJNOJ010000200">
    <property type="protein sequence ID" value="CAF1280173.1"/>
    <property type="molecule type" value="Genomic_DNA"/>
</dbReference>
<keyword evidence="9" id="KW-1185">Reference proteome</keyword>
<evidence type="ECO:0000313" key="7">
    <source>
        <dbReference type="EMBL" id="CAF0935444.1"/>
    </source>
</evidence>
<dbReference type="GO" id="GO:0005577">
    <property type="term" value="C:fibrinogen complex"/>
    <property type="evidence" value="ECO:0007669"/>
    <property type="project" value="TreeGrafter"/>
</dbReference>
<dbReference type="InterPro" id="IPR037579">
    <property type="entry name" value="FIB_ANG-like"/>
</dbReference>
<dbReference type="EMBL" id="CAJNOR010000511">
    <property type="protein sequence ID" value="CAF0935444.1"/>
    <property type="molecule type" value="Genomic_DNA"/>
</dbReference>
<dbReference type="Pfam" id="PF00147">
    <property type="entry name" value="Fibrinogen_C"/>
    <property type="match status" value="1"/>
</dbReference>
<evidence type="ECO:0000256" key="2">
    <source>
        <dbReference type="ARBA" id="ARBA00022525"/>
    </source>
</evidence>
<dbReference type="Gene3D" id="3.90.215.10">
    <property type="entry name" value="Gamma Fibrinogen, chain A, domain 1"/>
    <property type="match status" value="1"/>
</dbReference>